<dbReference type="KEGG" id="ngr:NAEGRDRAFT_53335"/>
<feature type="compositionally biased region" description="Low complexity" evidence="1">
    <location>
        <begin position="332"/>
        <end position="349"/>
    </location>
</feature>
<proteinExistence type="predicted"/>
<dbReference type="EMBL" id="GG738912">
    <property type="protein sequence ID" value="EFC37964.1"/>
    <property type="molecule type" value="Genomic_DNA"/>
</dbReference>
<name>D2VYT4_NAEGR</name>
<evidence type="ECO:0000313" key="2">
    <source>
        <dbReference type="EMBL" id="EFC37964.1"/>
    </source>
</evidence>
<keyword evidence="3" id="KW-1185">Reference proteome</keyword>
<feature type="compositionally biased region" description="Polar residues" evidence="1">
    <location>
        <begin position="415"/>
        <end position="426"/>
    </location>
</feature>
<protein>
    <submittedName>
        <fullName evidence="2">Predicted protein</fullName>
    </submittedName>
</protein>
<gene>
    <name evidence="2" type="ORF">NAEGRDRAFT_53335</name>
</gene>
<dbReference type="InParanoid" id="D2VYT4"/>
<feature type="compositionally biased region" description="Low complexity" evidence="1">
    <location>
        <begin position="450"/>
        <end position="473"/>
    </location>
</feature>
<dbReference type="AlphaFoldDB" id="D2VYT4"/>
<feature type="region of interest" description="Disordered" evidence="1">
    <location>
        <begin position="98"/>
        <end position="200"/>
    </location>
</feature>
<evidence type="ECO:0000313" key="3">
    <source>
        <dbReference type="Proteomes" id="UP000006671"/>
    </source>
</evidence>
<dbReference type="GeneID" id="8857903"/>
<feature type="compositionally biased region" description="Polar residues" evidence="1">
    <location>
        <begin position="376"/>
        <end position="398"/>
    </location>
</feature>
<dbReference type="Proteomes" id="UP000006671">
    <property type="component" value="Unassembled WGS sequence"/>
</dbReference>
<feature type="compositionally biased region" description="Low complexity" evidence="1">
    <location>
        <begin position="427"/>
        <end position="437"/>
    </location>
</feature>
<feature type="region of interest" description="Disordered" evidence="1">
    <location>
        <begin position="279"/>
        <end position="486"/>
    </location>
</feature>
<sequence length="511" mass="57615">MNHPAPNNSDIINYANGHPHRHNQQQQQQQDTQHFYSKSYPTSFNNEIGNINRSEGVREPLNPVWNNTQPYQNPNKSAASMLMFPHDDDRSPLTYSLISSPANNTTNTTTPCTSSHNRNANNTTSSSIPQASTERSSCTNYMYPTSSNNNSNIQQQYPQRKQSSPPPHYPIRNNNQSVHDVAPSPIQRNTPSSNGSTINSQLLHDCRGVQINNYDIPSSNCQREDGKSFIQQPDQLVQTKQEFKTNITISSSSDIDFPNNMNNTNRVSTDHHQPTCIINNNNYNNNNNMNEFNNTRRTTSSSTYGYNNNNSTTLDQNMFNNSSSPPPSSMLQYYNSQQHHNNNNNSVSNIPNQKRISPTVNYESSSTGRIVDESASYHNGSRATTSLPQQQHAATSSHDNTHVLPYYNAHPSRHASPTSTTYQYSPHQQHQQQHVQQSPRSLPTDQPREYPSSYSDPVVSNSSQPPQYQPSLQKDNRSLDPSYSANGYHSQQQYQLTTQIILLAAIILDQI</sequence>
<accession>D2VYT4</accession>
<evidence type="ECO:0000256" key="1">
    <source>
        <dbReference type="SAM" id="MobiDB-lite"/>
    </source>
</evidence>
<feature type="compositionally biased region" description="Polar residues" evidence="1">
    <location>
        <begin position="1"/>
        <end position="11"/>
    </location>
</feature>
<feature type="compositionally biased region" description="Polar residues" evidence="1">
    <location>
        <begin position="186"/>
        <end position="200"/>
    </location>
</feature>
<dbReference type="VEuPathDB" id="AmoebaDB:NAEGRDRAFT_53335"/>
<feature type="compositionally biased region" description="Polar residues" evidence="1">
    <location>
        <begin position="350"/>
        <end position="368"/>
    </location>
</feature>
<dbReference type="RefSeq" id="XP_002670708.1">
    <property type="nucleotide sequence ID" value="XM_002670662.1"/>
</dbReference>
<feature type="compositionally biased region" description="Polar residues" evidence="1">
    <location>
        <begin position="111"/>
        <end position="145"/>
    </location>
</feature>
<organism evidence="3">
    <name type="scientific">Naegleria gruberi</name>
    <name type="common">Amoeba</name>
    <dbReference type="NCBI Taxonomy" id="5762"/>
    <lineage>
        <taxon>Eukaryota</taxon>
        <taxon>Discoba</taxon>
        <taxon>Heterolobosea</taxon>
        <taxon>Tetramitia</taxon>
        <taxon>Eutetramitia</taxon>
        <taxon>Vahlkampfiidae</taxon>
        <taxon>Naegleria</taxon>
    </lineage>
</organism>
<feature type="region of interest" description="Disordered" evidence="1">
    <location>
        <begin position="1"/>
        <end position="33"/>
    </location>
</feature>
<feature type="compositionally biased region" description="Low complexity" evidence="1">
    <location>
        <begin position="279"/>
        <end position="313"/>
    </location>
</feature>
<reference evidence="2 3" key="1">
    <citation type="journal article" date="2010" name="Cell">
        <title>The genome of Naegleria gruberi illuminates early eukaryotic versatility.</title>
        <authorList>
            <person name="Fritz-Laylin L.K."/>
            <person name="Prochnik S.E."/>
            <person name="Ginger M.L."/>
            <person name="Dacks J.B."/>
            <person name="Carpenter M.L."/>
            <person name="Field M.C."/>
            <person name="Kuo A."/>
            <person name="Paredez A."/>
            <person name="Chapman J."/>
            <person name="Pham J."/>
            <person name="Shu S."/>
            <person name="Neupane R."/>
            <person name="Cipriano M."/>
            <person name="Mancuso J."/>
            <person name="Tu H."/>
            <person name="Salamov A."/>
            <person name="Lindquist E."/>
            <person name="Shapiro H."/>
            <person name="Lucas S."/>
            <person name="Grigoriev I.V."/>
            <person name="Cande W.Z."/>
            <person name="Fulton C."/>
            <person name="Rokhsar D.S."/>
            <person name="Dawson S.C."/>
        </authorList>
    </citation>
    <scope>NUCLEOTIDE SEQUENCE [LARGE SCALE GENOMIC DNA]</scope>
    <source>
        <strain evidence="2 3">NEG-M</strain>
    </source>
</reference>
<feature type="compositionally biased region" description="Polar residues" evidence="1">
    <location>
        <begin position="153"/>
        <end position="163"/>
    </location>
</feature>